<protein>
    <submittedName>
        <fullName evidence="1">Uncharacterized protein</fullName>
    </submittedName>
</protein>
<dbReference type="Proteomes" id="UP001152759">
    <property type="component" value="Chromosome 1"/>
</dbReference>
<accession>A0A9N9ZZW4</accession>
<evidence type="ECO:0000313" key="2">
    <source>
        <dbReference type="Proteomes" id="UP001152759"/>
    </source>
</evidence>
<dbReference type="AlphaFoldDB" id="A0A9N9ZZW4"/>
<proteinExistence type="predicted"/>
<reference evidence="1" key="1">
    <citation type="submission" date="2021-12" db="EMBL/GenBank/DDBJ databases">
        <authorList>
            <person name="King R."/>
        </authorList>
    </citation>
    <scope>NUCLEOTIDE SEQUENCE</scope>
</reference>
<evidence type="ECO:0000313" key="1">
    <source>
        <dbReference type="EMBL" id="CAH0380567.1"/>
    </source>
</evidence>
<organism evidence="1 2">
    <name type="scientific">Bemisia tabaci</name>
    <name type="common">Sweetpotato whitefly</name>
    <name type="synonym">Aleurodes tabaci</name>
    <dbReference type="NCBI Taxonomy" id="7038"/>
    <lineage>
        <taxon>Eukaryota</taxon>
        <taxon>Metazoa</taxon>
        <taxon>Ecdysozoa</taxon>
        <taxon>Arthropoda</taxon>
        <taxon>Hexapoda</taxon>
        <taxon>Insecta</taxon>
        <taxon>Pterygota</taxon>
        <taxon>Neoptera</taxon>
        <taxon>Paraneoptera</taxon>
        <taxon>Hemiptera</taxon>
        <taxon>Sternorrhyncha</taxon>
        <taxon>Aleyrodoidea</taxon>
        <taxon>Aleyrodidae</taxon>
        <taxon>Aleyrodinae</taxon>
        <taxon>Bemisia</taxon>
    </lineage>
</organism>
<sequence>MTVADSFNRVTDIFYLRNILDVNFSYLPRLPQKQLKIRQAVVVKARAAGVAGWSRENGLPSAAVISLCSAREDVPGLGFPQPRPFASHPKTQVPDMRLTSYLKVWSLVLLVLAINIGAVRRRVEVQMSGPQIEGLGMQYAMNPTLSALVVGSLLSEHPALAAGLMGMYQTQAPNIRLPVPGPPQSPILPGKTYAPAYSSNAVPVPKYVPPNFKPYYTGPPVAFDVEERPRR</sequence>
<keyword evidence="2" id="KW-1185">Reference proteome</keyword>
<gene>
    <name evidence="1" type="ORF">BEMITA_LOCUS309</name>
</gene>
<name>A0A9N9ZZW4_BEMTA</name>
<dbReference type="EMBL" id="OU963862">
    <property type="protein sequence ID" value="CAH0380567.1"/>
    <property type="molecule type" value="Genomic_DNA"/>
</dbReference>